<evidence type="ECO:0000313" key="3">
    <source>
        <dbReference type="Proteomes" id="UP000593702"/>
    </source>
</evidence>
<keyword evidence="3" id="KW-1185">Reference proteome</keyword>
<name>A0A7R5WNJ9_9POXV</name>
<organism evidence="2 3">
    <name type="scientific">Diachasmimorpha longicaudata entomopoxvirus</name>
    <dbReference type="NCBI Taxonomy" id="109981"/>
    <lineage>
        <taxon>Viruses</taxon>
        <taxon>Varidnaviria</taxon>
        <taxon>Bamfordvirae</taxon>
        <taxon>Nucleocytoviricota</taxon>
        <taxon>Pokkesviricetes</taxon>
        <taxon>Chitovirales</taxon>
        <taxon>Poxviridae</taxon>
        <taxon>Entomopoxvirinae</taxon>
        <taxon>Epsilonentomopoxvirus</taxon>
        <taxon>Epsilonentomopoxvirus dlongicaudata</taxon>
        <taxon>Diachasmimorpha entomopoxvirus</taxon>
    </lineage>
</organism>
<protein>
    <recommendedName>
        <fullName evidence="1">Bro-N domain-containing protein</fullName>
    </recommendedName>
</protein>
<reference evidence="2 3" key="1">
    <citation type="submission" date="2015-04" db="EMBL/GenBank/DDBJ databases">
        <title>Diachasmimorpha longicaudata entomopoxvirus genome.</title>
        <authorList>
            <person name="Coffman K.A."/>
            <person name="Burke G.R."/>
        </authorList>
    </citation>
    <scope>NUCLEOTIDE SEQUENCE [LARGE SCALE GENOMIC DNA]</scope>
</reference>
<dbReference type="InterPro" id="IPR003497">
    <property type="entry name" value="BRO_N_domain"/>
</dbReference>
<proteinExistence type="predicted"/>
<dbReference type="PROSITE" id="PS51750">
    <property type="entry name" value="BRO_N"/>
    <property type="match status" value="1"/>
</dbReference>
<dbReference type="Proteomes" id="UP000593702">
    <property type="component" value="Segment"/>
</dbReference>
<dbReference type="EMBL" id="KR095315">
    <property type="protein sequence ID" value="AKS26306.1"/>
    <property type="molecule type" value="Genomic_DNA"/>
</dbReference>
<accession>A0A7R5WNJ9</accession>
<feature type="domain" description="Bro-N" evidence="1">
    <location>
        <begin position="1"/>
        <end position="111"/>
    </location>
</feature>
<gene>
    <name evidence="2" type="ORF">DLEV_015</name>
</gene>
<evidence type="ECO:0000313" key="2">
    <source>
        <dbReference type="EMBL" id="AKS26306.1"/>
    </source>
</evidence>
<sequence length="237" mass="28461">MLPFDSDFRATFHYFHYPLYVTGTGSRPYFKFFHIAKILKMSHIKSKQIVEILPSPLKKYLFEIEPENNTGDKISIFISDIGLLKILATTTHYTFQSFLDKEVFPLLRRRRLMDIENGWSYLRFTDNLSDQTIASRRQMLPVDPFDYVYVVIYKKDDQICFLRTLYKYLIQKVPNNSELLVLPIRVYNHTELIKNIKNKESDLKYQFIKNKIIPQNDFIIERFLIWFRQMTLSYVIP</sequence>
<evidence type="ECO:0000259" key="1">
    <source>
        <dbReference type="PROSITE" id="PS51750"/>
    </source>
</evidence>